<accession>A0A5B6WV07</accession>
<organism evidence="1 2">
    <name type="scientific">Gossypium australe</name>
    <dbReference type="NCBI Taxonomy" id="47621"/>
    <lineage>
        <taxon>Eukaryota</taxon>
        <taxon>Viridiplantae</taxon>
        <taxon>Streptophyta</taxon>
        <taxon>Embryophyta</taxon>
        <taxon>Tracheophyta</taxon>
        <taxon>Spermatophyta</taxon>
        <taxon>Magnoliopsida</taxon>
        <taxon>eudicotyledons</taxon>
        <taxon>Gunneridae</taxon>
        <taxon>Pentapetalae</taxon>
        <taxon>rosids</taxon>
        <taxon>malvids</taxon>
        <taxon>Malvales</taxon>
        <taxon>Malvaceae</taxon>
        <taxon>Malvoideae</taxon>
        <taxon>Gossypium</taxon>
    </lineage>
</organism>
<dbReference type="Gene3D" id="3.30.420.10">
    <property type="entry name" value="Ribonuclease H-like superfamily/Ribonuclease H"/>
    <property type="match status" value="1"/>
</dbReference>
<keyword evidence="2" id="KW-1185">Reference proteome</keyword>
<dbReference type="PANTHER" id="PTHR45835">
    <property type="entry name" value="YALI0A06105P"/>
    <property type="match status" value="1"/>
</dbReference>
<dbReference type="PANTHER" id="PTHR45835:SF99">
    <property type="entry name" value="CHROMO DOMAIN-CONTAINING PROTEIN-RELATED"/>
    <property type="match status" value="1"/>
</dbReference>
<protein>
    <submittedName>
        <fullName evidence="1">DNA/RNA polymerases superfamily protein</fullName>
    </submittedName>
</protein>
<reference evidence="2" key="1">
    <citation type="journal article" date="2019" name="Plant Biotechnol. J.">
        <title>Genome sequencing of the Australian wild diploid species Gossypium australe highlights disease resistance and delayed gland morphogenesis.</title>
        <authorList>
            <person name="Cai Y."/>
            <person name="Cai X."/>
            <person name="Wang Q."/>
            <person name="Wang P."/>
            <person name="Zhang Y."/>
            <person name="Cai C."/>
            <person name="Xu Y."/>
            <person name="Wang K."/>
            <person name="Zhou Z."/>
            <person name="Wang C."/>
            <person name="Geng S."/>
            <person name="Li B."/>
            <person name="Dong Q."/>
            <person name="Hou Y."/>
            <person name="Wang H."/>
            <person name="Ai P."/>
            <person name="Liu Z."/>
            <person name="Yi F."/>
            <person name="Sun M."/>
            <person name="An G."/>
            <person name="Cheng J."/>
            <person name="Zhang Y."/>
            <person name="Shi Q."/>
            <person name="Xie Y."/>
            <person name="Shi X."/>
            <person name="Chang Y."/>
            <person name="Huang F."/>
            <person name="Chen Y."/>
            <person name="Hong S."/>
            <person name="Mi L."/>
            <person name="Sun Q."/>
            <person name="Zhang L."/>
            <person name="Zhou B."/>
            <person name="Peng R."/>
            <person name="Zhang X."/>
            <person name="Liu F."/>
        </authorList>
    </citation>
    <scope>NUCLEOTIDE SEQUENCE [LARGE SCALE GENOMIC DNA]</scope>
    <source>
        <strain evidence="2">cv. PA1801</strain>
    </source>
</reference>
<dbReference type="Proteomes" id="UP000325315">
    <property type="component" value="Unassembled WGS sequence"/>
</dbReference>
<dbReference type="EMBL" id="SMMG02000002">
    <property type="protein sequence ID" value="KAA3484692.1"/>
    <property type="molecule type" value="Genomic_DNA"/>
</dbReference>
<dbReference type="InterPro" id="IPR036397">
    <property type="entry name" value="RNaseH_sf"/>
</dbReference>
<dbReference type="SUPFAM" id="SSF53098">
    <property type="entry name" value="Ribonuclease H-like"/>
    <property type="match status" value="1"/>
</dbReference>
<evidence type="ECO:0000313" key="1">
    <source>
        <dbReference type="EMBL" id="KAA3484692.1"/>
    </source>
</evidence>
<dbReference type="AlphaFoldDB" id="A0A5B6WV07"/>
<evidence type="ECO:0000313" key="2">
    <source>
        <dbReference type="Proteomes" id="UP000325315"/>
    </source>
</evidence>
<dbReference type="InterPro" id="IPR012337">
    <property type="entry name" value="RNaseH-like_sf"/>
</dbReference>
<dbReference type="GO" id="GO:0003676">
    <property type="term" value="F:nucleic acid binding"/>
    <property type="evidence" value="ECO:0007669"/>
    <property type="project" value="InterPro"/>
</dbReference>
<comment type="caution">
    <text evidence="1">The sequence shown here is derived from an EMBL/GenBank/DDBJ whole genome shotgun (WGS) entry which is preliminary data.</text>
</comment>
<proteinExistence type="predicted"/>
<dbReference type="OrthoDB" id="1637837at2759"/>
<gene>
    <name evidence="1" type="ORF">EPI10_006762</name>
</gene>
<name>A0A5B6WV07_9ROSI</name>
<sequence length="130" mass="15488">MMCLTCQRVKAEYWVPYSMLYALEVLEWKWGNITMDFVLSLPLSVSKKNSMVIQVLKVMLRSYVINFKMNWEKYLPLAEFTYNNNFHASLGMSPFEALYGKSCRSPVCWLSLVRRSWLVQTWFTNQKRMC</sequence>